<evidence type="ECO:0000256" key="1">
    <source>
        <dbReference type="SAM" id="MobiDB-lite"/>
    </source>
</evidence>
<dbReference type="OrthoDB" id="1821888at2"/>
<proteinExistence type="predicted"/>
<evidence type="ECO:0000313" key="4">
    <source>
        <dbReference type="Proteomes" id="UP000184394"/>
    </source>
</evidence>
<dbReference type="PROSITE" id="PS51257">
    <property type="entry name" value="PROKAR_LIPOPROTEIN"/>
    <property type="match status" value="1"/>
</dbReference>
<feature type="region of interest" description="Disordered" evidence="1">
    <location>
        <begin position="144"/>
        <end position="173"/>
    </location>
</feature>
<feature type="compositionally biased region" description="Acidic residues" evidence="1">
    <location>
        <begin position="155"/>
        <end position="173"/>
    </location>
</feature>
<feature type="chain" id="PRO_5012929404" description="Lipocalin-like domain-containing protein" evidence="2">
    <location>
        <begin position="20"/>
        <end position="173"/>
    </location>
</feature>
<accession>A0A1M7GE27</accession>
<sequence length="173" mass="19643">MTMKRIFCSSLAVICVASAFVGCGDKKEKKDSAIGKWECEKLIMDGEEMKDFLGIEPYAMFQIELKDGNKGTLNSLLATEDGKPVDIEWKKAKDGKIQLINEEIFDDEEVFLIKEGEKMVMDMSEEGDEKENKAYLIKVDEFKDMPENPFSNFGSDDDDDEADVEFTSDDEEE</sequence>
<dbReference type="RefSeq" id="WP_072947905.1">
    <property type="nucleotide sequence ID" value="NZ_FRCT01000001.1"/>
</dbReference>
<keyword evidence="2" id="KW-0732">Signal</keyword>
<dbReference type="AlphaFoldDB" id="A0A1M7GE27"/>
<evidence type="ECO:0000313" key="3">
    <source>
        <dbReference type="EMBL" id="SHM14368.1"/>
    </source>
</evidence>
<reference evidence="3 4" key="1">
    <citation type="submission" date="2016-11" db="EMBL/GenBank/DDBJ databases">
        <authorList>
            <person name="Jaros S."/>
            <person name="Januszkiewicz K."/>
            <person name="Wedrychowicz H."/>
        </authorList>
    </citation>
    <scope>NUCLEOTIDE SEQUENCE [LARGE SCALE GENOMIC DNA]</scope>
    <source>
        <strain evidence="3 4">Y1</strain>
    </source>
</reference>
<evidence type="ECO:0008006" key="5">
    <source>
        <dbReference type="Google" id="ProtNLM"/>
    </source>
</evidence>
<name>A0A1M7GE27_RUMFL</name>
<feature type="signal peptide" evidence="2">
    <location>
        <begin position="1"/>
        <end position="19"/>
    </location>
</feature>
<organism evidence="3 4">
    <name type="scientific">Ruminococcus flavefaciens</name>
    <dbReference type="NCBI Taxonomy" id="1265"/>
    <lineage>
        <taxon>Bacteria</taxon>
        <taxon>Bacillati</taxon>
        <taxon>Bacillota</taxon>
        <taxon>Clostridia</taxon>
        <taxon>Eubacteriales</taxon>
        <taxon>Oscillospiraceae</taxon>
        <taxon>Ruminococcus</taxon>
    </lineage>
</organism>
<dbReference type="Proteomes" id="UP000184394">
    <property type="component" value="Unassembled WGS sequence"/>
</dbReference>
<evidence type="ECO:0000256" key="2">
    <source>
        <dbReference type="SAM" id="SignalP"/>
    </source>
</evidence>
<protein>
    <recommendedName>
        <fullName evidence="5">Lipocalin-like domain-containing protein</fullName>
    </recommendedName>
</protein>
<dbReference type="EMBL" id="FRCT01000001">
    <property type="protein sequence ID" value="SHM14368.1"/>
    <property type="molecule type" value="Genomic_DNA"/>
</dbReference>
<gene>
    <name evidence="3" type="ORF">SAMN04487860_101236</name>
</gene>